<proteinExistence type="predicted"/>
<evidence type="ECO:0000313" key="2">
    <source>
        <dbReference type="EMBL" id="CAH0476926.1"/>
    </source>
</evidence>
<protein>
    <submittedName>
        <fullName evidence="2">Uncharacterized protein</fullName>
    </submittedName>
</protein>
<gene>
    <name evidence="3" type="ORF">PBS001_LOCUS6218</name>
    <name evidence="2" type="ORF">PBS003_LOCUS3689</name>
</gene>
<dbReference type="EMBL" id="CAKLCB010000309">
    <property type="protein sequence ID" value="CAH0519699.1"/>
    <property type="molecule type" value="Genomic_DNA"/>
</dbReference>
<keyword evidence="4" id="KW-1185">Reference proteome</keyword>
<evidence type="ECO:0000256" key="1">
    <source>
        <dbReference type="SAM" id="Coils"/>
    </source>
</evidence>
<sequence>MHCTSRNVTNAAVFTPEFPSRSSKRDAILAAILAQNMKKYAVKTGTKRNCPVFAAPVKQRVCRPDDEIQALQQDVEELEARLAAAQRCKKAHTKTHAIMNRLDSILQPCQKQTDQGVTTEFLDLSSCGQREYEPMVDAPVYRLMEKSVVDQYDHLAQVFRDAGLEDHETDLHDARVVTGGQQGTFVRFTTAKLVPFALDAISRAIWKTTRKSSALNMEAIESTIEGGDDSVMHVKRVCLLHDDATGCAGIPVLMRGVCRRFVEPHRIVVVWEGTGDWPKDYLQCNPSSVPIRERGYCVVQNFTSGNNNNGSASPLSLLQICVCMTPGLSADIDTSEPECLQMLSNVVIPSYRKILDAREQTLENCILDEMVHCKISGSASERTRLTIA</sequence>
<reference evidence="2 4" key="1">
    <citation type="submission" date="2021-11" db="EMBL/GenBank/DDBJ databases">
        <authorList>
            <person name="Islam A."/>
            <person name="Islam S."/>
            <person name="Flora M.S."/>
            <person name="Rahman M."/>
            <person name="Ziaur R.M."/>
            <person name="Epstein J.H."/>
            <person name="Hassan M."/>
            <person name="Klassen M."/>
            <person name="Woodard K."/>
            <person name="Webb A."/>
            <person name="Webby R.J."/>
            <person name="El Zowalaty M.E."/>
        </authorList>
    </citation>
    <scope>NUCLEOTIDE SEQUENCE</scope>
    <source>
        <strain evidence="3">Pbs1</strain>
        <strain evidence="2">Pbs3</strain>
    </source>
</reference>
<dbReference type="AlphaFoldDB" id="A0AAU9KZ89"/>
<organism evidence="2 5">
    <name type="scientific">Peronospora belbahrii</name>
    <dbReference type="NCBI Taxonomy" id="622444"/>
    <lineage>
        <taxon>Eukaryota</taxon>
        <taxon>Sar</taxon>
        <taxon>Stramenopiles</taxon>
        <taxon>Oomycota</taxon>
        <taxon>Peronosporomycetes</taxon>
        <taxon>Peronosporales</taxon>
        <taxon>Peronosporaceae</taxon>
        <taxon>Peronospora</taxon>
    </lineage>
</organism>
<accession>A0AAU9KZ89</accession>
<evidence type="ECO:0000313" key="3">
    <source>
        <dbReference type="EMBL" id="CAH0519699.1"/>
    </source>
</evidence>
<evidence type="ECO:0000313" key="5">
    <source>
        <dbReference type="Proteomes" id="UP001160483"/>
    </source>
</evidence>
<dbReference type="Proteomes" id="UP001158986">
    <property type="component" value="Unassembled WGS sequence"/>
</dbReference>
<dbReference type="Proteomes" id="UP001160483">
    <property type="component" value="Unassembled WGS sequence"/>
</dbReference>
<keyword evidence="1" id="KW-0175">Coiled coil</keyword>
<comment type="caution">
    <text evidence="2">The sequence shown here is derived from an EMBL/GenBank/DDBJ whole genome shotgun (WGS) entry which is preliminary data.</text>
</comment>
<dbReference type="EMBL" id="CAKKTJ010000165">
    <property type="protein sequence ID" value="CAH0476926.1"/>
    <property type="molecule type" value="Genomic_DNA"/>
</dbReference>
<feature type="coiled-coil region" evidence="1">
    <location>
        <begin position="68"/>
        <end position="95"/>
    </location>
</feature>
<evidence type="ECO:0000313" key="4">
    <source>
        <dbReference type="Proteomes" id="UP001158986"/>
    </source>
</evidence>
<name>A0AAU9KZ89_9STRA</name>